<evidence type="ECO:0000313" key="1">
    <source>
        <dbReference type="EMBL" id="MDV2683317.1"/>
    </source>
</evidence>
<dbReference type="SUPFAM" id="SSF100950">
    <property type="entry name" value="NagB/RpiA/CoA transferase-like"/>
    <property type="match status" value="1"/>
</dbReference>
<evidence type="ECO:0000313" key="2">
    <source>
        <dbReference type="Proteomes" id="UP001287282"/>
    </source>
</evidence>
<dbReference type="InterPro" id="IPR037171">
    <property type="entry name" value="NagB/RpiA_transferase-like"/>
</dbReference>
<name>A0ABU3X5Z2_9BACI</name>
<comment type="caution">
    <text evidence="1">The sequence shown here is derived from an EMBL/GenBank/DDBJ whole genome shotgun (WGS) entry which is preliminary data.</text>
</comment>
<gene>
    <name evidence="1" type="ORF">RYX56_02905</name>
</gene>
<dbReference type="RefSeq" id="WP_317120630.1">
    <property type="nucleotide sequence ID" value="NZ_JAWJBA010000001.1"/>
</dbReference>
<proteinExistence type="predicted"/>
<accession>A0ABU3X5Z2</accession>
<dbReference type="InterPro" id="IPR027363">
    <property type="entry name" value="M1Pi_N"/>
</dbReference>
<sequence>MSSLNVDWNDTTHSLKVIDQRHIPQKEVYQELQSIEQVWEAITFQKIQKHSEVEVASAFGLVLWSQFKQSNQLDLFLDELCAKRDYLCTSKLAKGPISTSVNRVVTRALRAHSVEEAKQICLKEAKAIQSEKELMS</sequence>
<protein>
    <recommendedName>
        <fullName evidence="3">Transposase</fullName>
    </recommendedName>
</protein>
<keyword evidence="2" id="KW-1185">Reference proteome</keyword>
<dbReference type="Gene3D" id="1.20.120.420">
    <property type="entry name" value="translation initiation factor eif-2b, domain 1"/>
    <property type="match status" value="1"/>
</dbReference>
<organism evidence="1 2">
    <name type="scientific">Alkalihalophilus lindianensis</name>
    <dbReference type="NCBI Taxonomy" id="1630542"/>
    <lineage>
        <taxon>Bacteria</taxon>
        <taxon>Bacillati</taxon>
        <taxon>Bacillota</taxon>
        <taxon>Bacilli</taxon>
        <taxon>Bacillales</taxon>
        <taxon>Bacillaceae</taxon>
        <taxon>Alkalihalophilus</taxon>
    </lineage>
</organism>
<reference evidence="1 2" key="1">
    <citation type="submission" date="2023-10" db="EMBL/GenBank/DDBJ databases">
        <title>Screening of Alkalihalobacillus lindianensis BZ-TG-R113 and Its Alleviation of Salt Stress on Rapeseed Growth.</title>
        <authorList>
            <person name="Zhao B."/>
            <person name="Guo T."/>
        </authorList>
    </citation>
    <scope>NUCLEOTIDE SEQUENCE [LARGE SCALE GENOMIC DNA]</scope>
    <source>
        <strain evidence="1 2">BZ-TG-R113</strain>
    </source>
</reference>
<dbReference type="EMBL" id="JAWJBA010000001">
    <property type="protein sequence ID" value="MDV2683317.1"/>
    <property type="molecule type" value="Genomic_DNA"/>
</dbReference>
<evidence type="ECO:0008006" key="3">
    <source>
        <dbReference type="Google" id="ProtNLM"/>
    </source>
</evidence>
<dbReference type="Proteomes" id="UP001287282">
    <property type="component" value="Unassembled WGS sequence"/>
</dbReference>